<evidence type="ECO:0000259" key="1">
    <source>
        <dbReference type="PROSITE" id="PS50943"/>
    </source>
</evidence>
<reference evidence="3" key="1">
    <citation type="journal article" date="2019" name="Int. J. Syst. Evol. Microbiol.">
        <title>The Global Catalogue of Microorganisms (GCM) 10K type strain sequencing project: providing services to taxonomists for standard genome sequencing and annotation.</title>
        <authorList>
            <consortium name="The Broad Institute Genomics Platform"/>
            <consortium name="The Broad Institute Genome Sequencing Center for Infectious Disease"/>
            <person name="Wu L."/>
            <person name="Ma J."/>
        </authorList>
    </citation>
    <scope>NUCLEOTIDE SEQUENCE [LARGE SCALE GENOMIC DNA]</scope>
    <source>
        <strain evidence="3">CCUG 61697</strain>
    </source>
</reference>
<gene>
    <name evidence="2" type="ORF">ACFQ2F_14350</name>
</gene>
<name>A0ABW3JFE7_9HYPH</name>
<dbReference type="SUPFAM" id="SSF47413">
    <property type="entry name" value="lambda repressor-like DNA-binding domains"/>
    <property type="match status" value="1"/>
</dbReference>
<evidence type="ECO:0000313" key="2">
    <source>
        <dbReference type="EMBL" id="MFD0988278.1"/>
    </source>
</evidence>
<dbReference type="InterPro" id="IPR010982">
    <property type="entry name" value="Lambda_DNA-bd_dom_sf"/>
</dbReference>
<dbReference type="Pfam" id="PF01381">
    <property type="entry name" value="HTH_3"/>
    <property type="match status" value="1"/>
</dbReference>
<sequence length="87" mass="9089">MAGSVSFALSSRIDARHVRMARAGLGLSVRDLAERAGVNKATIVRLEAGMPVRGATTEAVKAALEAEGACFYINDQGTICVSVPARK</sequence>
<evidence type="ECO:0000313" key="3">
    <source>
        <dbReference type="Proteomes" id="UP001597102"/>
    </source>
</evidence>
<comment type="caution">
    <text evidence="2">The sequence shown here is derived from an EMBL/GenBank/DDBJ whole genome shotgun (WGS) entry which is preliminary data.</text>
</comment>
<dbReference type="InterPro" id="IPR001387">
    <property type="entry name" value="Cro/C1-type_HTH"/>
</dbReference>
<dbReference type="Gene3D" id="1.10.260.40">
    <property type="entry name" value="lambda repressor-like DNA-binding domains"/>
    <property type="match status" value="1"/>
</dbReference>
<protein>
    <submittedName>
        <fullName evidence="2">Helix-turn-helix transcriptional regulator</fullName>
    </submittedName>
</protein>
<dbReference type="PROSITE" id="PS50943">
    <property type="entry name" value="HTH_CROC1"/>
    <property type="match status" value="1"/>
</dbReference>
<dbReference type="CDD" id="cd00093">
    <property type="entry name" value="HTH_XRE"/>
    <property type="match status" value="1"/>
</dbReference>
<feature type="domain" description="HTH cro/C1-type" evidence="1">
    <location>
        <begin position="18"/>
        <end position="49"/>
    </location>
</feature>
<proteinExistence type="predicted"/>
<keyword evidence="3" id="KW-1185">Reference proteome</keyword>
<dbReference type="RefSeq" id="WP_379091211.1">
    <property type="nucleotide sequence ID" value="NZ_JBHTJO010000002.1"/>
</dbReference>
<accession>A0ABW3JFE7</accession>
<dbReference type="Proteomes" id="UP001597102">
    <property type="component" value="Unassembled WGS sequence"/>
</dbReference>
<organism evidence="2 3">
    <name type="scientific">Methyloligella solikamskensis</name>
    <dbReference type="NCBI Taxonomy" id="1177756"/>
    <lineage>
        <taxon>Bacteria</taxon>
        <taxon>Pseudomonadati</taxon>
        <taxon>Pseudomonadota</taxon>
        <taxon>Alphaproteobacteria</taxon>
        <taxon>Hyphomicrobiales</taxon>
        <taxon>Hyphomicrobiaceae</taxon>
        <taxon>Methyloligella</taxon>
    </lineage>
</organism>
<dbReference type="EMBL" id="JBHTJO010000002">
    <property type="protein sequence ID" value="MFD0988278.1"/>
    <property type="molecule type" value="Genomic_DNA"/>
</dbReference>